<evidence type="ECO:0000259" key="5">
    <source>
        <dbReference type="Pfam" id="PF13360"/>
    </source>
</evidence>
<dbReference type="SMART" id="SM00564">
    <property type="entry name" value="PQQ"/>
    <property type="match status" value="4"/>
</dbReference>
<protein>
    <submittedName>
        <fullName evidence="6">Quino protein alcohol dehydrogenase-like protein</fullName>
    </submittedName>
</protein>
<dbReference type="InterPro" id="IPR015943">
    <property type="entry name" value="WD40/YVTN_repeat-like_dom_sf"/>
</dbReference>
<evidence type="ECO:0000256" key="4">
    <source>
        <dbReference type="SAM" id="SignalP"/>
    </source>
</evidence>
<feature type="chain" id="PRO_5042088583" evidence="4">
    <location>
        <begin position="19"/>
        <end position="546"/>
    </location>
</feature>
<reference evidence="6" key="1">
    <citation type="submission" date="2023-03" db="EMBL/GenBank/DDBJ databases">
        <title>Near-Complete genome sequence of Lipomyces tetrasporous NRRL Y-64009, an oleaginous yeast capable of growing on lignocellulosic hydrolysates.</title>
        <authorList>
            <consortium name="Lawrence Berkeley National Laboratory"/>
            <person name="Jagtap S.S."/>
            <person name="Liu J.-J."/>
            <person name="Walukiewicz H.E."/>
            <person name="Pangilinan J."/>
            <person name="Lipzen A."/>
            <person name="Ahrendt S."/>
            <person name="Koriabine M."/>
            <person name="Cobaugh K."/>
            <person name="Salamov A."/>
            <person name="Yoshinaga Y."/>
            <person name="Ng V."/>
            <person name="Daum C."/>
            <person name="Grigoriev I.V."/>
            <person name="Slininger P.J."/>
            <person name="Dien B.S."/>
            <person name="Jin Y.-S."/>
            <person name="Rao C.V."/>
        </authorList>
    </citation>
    <scope>NUCLEOTIDE SEQUENCE</scope>
    <source>
        <strain evidence="6">NRRL Y-64009</strain>
    </source>
</reference>
<dbReference type="InterPro" id="IPR011047">
    <property type="entry name" value="Quinoprotein_ADH-like_sf"/>
</dbReference>
<dbReference type="Pfam" id="PF13360">
    <property type="entry name" value="PQQ_2"/>
    <property type="match status" value="1"/>
</dbReference>
<sequence>MIFFKSLAFLLLLSTSTALNPHHFQGSEEWSGWGGNIFNNRWASEDAEVSSSNIHSLVEHCRYTYEHGVSATPVISRPFVYYPTWSGLFVALNYVTCAVQWQINVTDIVWGFAPLSEVQANVTSAVSRTSPQLDGDVLFFGTHAHALLVAVNRHSGTMLGVVQINTHPLAIVTMSPTVYEGKVFAGSSSMEESAASVIPGYQCCSFVGNLVAMKFNRLGGHFDVQWNISTLPEPRGVGGWSGGAIWGSQPSIDPERGQVFIATGNVYAAPAAVQVCQNSTKNESACLPANAWQESVLAIDIDSGNPNWVHQLTPLDAWTLACGIPGVIPQDQALCPGKPGPDADFGMAPAFVPRSAAKTASGQDVVVVGQKNGNLYSLAADSGTLLWSVVTGPGSAGGGLSWGIAVDDSQVYFTAINSLQATWQLQPSNVTVHNSAYGAAKLADGSLLWETQTPQDSLALSPPSVVNDIIVVGRNAPVGQFGAPTGIYGGLVVLAKTTGKVIAEFDLDNDFYGGVAIQNQYILFGTGYNGHNGTGSFYVMSVRKKN</sequence>
<feature type="domain" description="Pyrrolo-quinoline quinone repeat" evidence="5">
    <location>
        <begin position="294"/>
        <end position="506"/>
    </location>
</feature>
<dbReference type="Gene3D" id="2.130.10.10">
    <property type="entry name" value="YVTN repeat-like/Quinoprotein amine dehydrogenase"/>
    <property type="match status" value="1"/>
</dbReference>
<keyword evidence="7" id="KW-1185">Reference proteome</keyword>
<dbReference type="InterPro" id="IPR018391">
    <property type="entry name" value="PQQ_b-propeller_rpt"/>
</dbReference>
<dbReference type="GO" id="GO:0016491">
    <property type="term" value="F:oxidoreductase activity"/>
    <property type="evidence" value="ECO:0007669"/>
    <property type="project" value="UniProtKB-KW"/>
</dbReference>
<evidence type="ECO:0000313" key="7">
    <source>
        <dbReference type="Proteomes" id="UP001217417"/>
    </source>
</evidence>
<dbReference type="EMBL" id="JARPMG010000001">
    <property type="protein sequence ID" value="KAJ8103655.1"/>
    <property type="molecule type" value="Genomic_DNA"/>
</dbReference>
<keyword evidence="3" id="KW-0560">Oxidoreductase</keyword>
<comment type="cofactor">
    <cofactor evidence="1">
        <name>pyrroloquinoline quinone</name>
        <dbReference type="ChEBI" id="CHEBI:58442"/>
    </cofactor>
</comment>
<feature type="signal peptide" evidence="4">
    <location>
        <begin position="1"/>
        <end position="18"/>
    </location>
</feature>
<accession>A0AAD7QY92</accession>
<dbReference type="RefSeq" id="XP_056047105.1">
    <property type="nucleotide sequence ID" value="XM_056190432.1"/>
</dbReference>
<evidence type="ECO:0000313" key="6">
    <source>
        <dbReference type="EMBL" id="KAJ8103655.1"/>
    </source>
</evidence>
<evidence type="ECO:0000256" key="1">
    <source>
        <dbReference type="ARBA" id="ARBA00001931"/>
    </source>
</evidence>
<name>A0AAD7QY92_9ASCO</name>
<dbReference type="GeneID" id="80885598"/>
<proteinExistence type="inferred from homology"/>
<gene>
    <name evidence="6" type="ORF">POJ06DRAFT_293510</name>
</gene>
<comment type="similarity">
    <text evidence="2">Belongs to the bacterial PQQ dehydrogenase family.</text>
</comment>
<evidence type="ECO:0000256" key="2">
    <source>
        <dbReference type="ARBA" id="ARBA00008156"/>
    </source>
</evidence>
<dbReference type="PANTHER" id="PTHR32303">
    <property type="entry name" value="QUINOPROTEIN ALCOHOL DEHYDROGENASE (CYTOCHROME C)"/>
    <property type="match status" value="1"/>
</dbReference>
<dbReference type="AlphaFoldDB" id="A0AAD7QY92"/>
<dbReference type="PANTHER" id="PTHR32303:SF10">
    <property type="entry name" value="OUTER MEMBRANE PROTEIN ASSEMBLY FACTOR BAMB"/>
    <property type="match status" value="1"/>
</dbReference>
<dbReference type="InterPro" id="IPR002372">
    <property type="entry name" value="PQQ_rpt_dom"/>
</dbReference>
<evidence type="ECO:0000256" key="3">
    <source>
        <dbReference type="ARBA" id="ARBA00023002"/>
    </source>
</evidence>
<dbReference type="Gene3D" id="2.140.10.10">
    <property type="entry name" value="Quinoprotein alcohol dehydrogenase-like superfamily"/>
    <property type="match status" value="1"/>
</dbReference>
<dbReference type="Proteomes" id="UP001217417">
    <property type="component" value="Unassembled WGS sequence"/>
</dbReference>
<dbReference type="SUPFAM" id="SSF50998">
    <property type="entry name" value="Quinoprotein alcohol dehydrogenase-like"/>
    <property type="match status" value="1"/>
</dbReference>
<keyword evidence="4" id="KW-0732">Signal</keyword>
<organism evidence="6 7">
    <name type="scientific">Lipomyces tetrasporus</name>
    <dbReference type="NCBI Taxonomy" id="54092"/>
    <lineage>
        <taxon>Eukaryota</taxon>
        <taxon>Fungi</taxon>
        <taxon>Dikarya</taxon>
        <taxon>Ascomycota</taxon>
        <taxon>Saccharomycotina</taxon>
        <taxon>Lipomycetes</taxon>
        <taxon>Lipomycetales</taxon>
        <taxon>Lipomycetaceae</taxon>
        <taxon>Lipomyces</taxon>
    </lineage>
</organism>
<comment type="caution">
    <text evidence="6">The sequence shown here is derived from an EMBL/GenBank/DDBJ whole genome shotgun (WGS) entry which is preliminary data.</text>
</comment>